<accession>A0A2P5ABT6</accession>
<proteinExistence type="predicted"/>
<dbReference type="Proteomes" id="UP000237000">
    <property type="component" value="Unassembled WGS sequence"/>
</dbReference>
<evidence type="ECO:0000313" key="2">
    <source>
        <dbReference type="Proteomes" id="UP000237000"/>
    </source>
</evidence>
<dbReference type="InParanoid" id="A0A2P5ABT6"/>
<protein>
    <submittedName>
        <fullName evidence="1">Uncharacterized protein</fullName>
    </submittedName>
</protein>
<name>A0A2P5ABT6_TREOI</name>
<reference evidence="2" key="1">
    <citation type="submission" date="2016-06" db="EMBL/GenBank/DDBJ databases">
        <title>Parallel loss of symbiosis genes in relatives of nitrogen-fixing non-legume Parasponia.</title>
        <authorList>
            <person name="Van Velzen R."/>
            <person name="Holmer R."/>
            <person name="Bu F."/>
            <person name="Rutten L."/>
            <person name="Van Zeijl A."/>
            <person name="Liu W."/>
            <person name="Santuari L."/>
            <person name="Cao Q."/>
            <person name="Sharma T."/>
            <person name="Shen D."/>
            <person name="Roswanjaya Y."/>
            <person name="Wardhani T."/>
            <person name="Kalhor M.S."/>
            <person name="Jansen J."/>
            <person name="Van den Hoogen J."/>
            <person name="Gungor B."/>
            <person name="Hartog M."/>
            <person name="Hontelez J."/>
            <person name="Verver J."/>
            <person name="Yang W.-C."/>
            <person name="Schijlen E."/>
            <person name="Repin R."/>
            <person name="Schilthuizen M."/>
            <person name="Schranz E."/>
            <person name="Heidstra R."/>
            <person name="Miyata K."/>
            <person name="Fedorova E."/>
            <person name="Kohlen W."/>
            <person name="Bisseling T."/>
            <person name="Smit S."/>
            <person name="Geurts R."/>
        </authorList>
    </citation>
    <scope>NUCLEOTIDE SEQUENCE [LARGE SCALE GENOMIC DNA]</scope>
    <source>
        <strain evidence="2">cv. RG33-2</strain>
    </source>
</reference>
<comment type="caution">
    <text evidence="1">The sequence shown here is derived from an EMBL/GenBank/DDBJ whole genome shotgun (WGS) entry which is preliminary data.</text>
</comment>
<keyword evidence="2" id="KW-1185">Reference proteome</keyword>
<dbReference type="EMBL" id="JXTC01000970">
    <property type="protein sequence ID" value="PON33974.1"/>
    <property type="molecule type" value="Genomic_DNA"/>
</dbReference>
<evidence type="ECO:0000313" key="1">
    <source>
        <dbReference type="EMBL" id="PON33974.1"/>
    </source>
</evidence>
<gene>
    <name evidence="1" type="ORF">TorRG33x02_354070</name>
</gene>
<dbReference type="AlphaFoldDB" id="A0A2P5ABT6"/>
<organism evidence="1 2">
    <name type="scientific">Trema orientale</name>
    <name type="common">Charcoal tree</name>
    <name type="synonym">Celtis orientalis</name>
    <dbReference type="NCBI Taxonomy" id="63057"/>
    <lineage>
        <taxon>Eukaryota</taxon>
        <taxon>Viridiplantae</taxon>
        <taxon>Streptophyta</taxon>
        <taxon>Embryophyta</taxon>
        <taxon>Tracheophyta</taxon>
        <taxon>Spermatophyta</taxon>
        <taxon>Magnoliopsida</taxon>
        <taxon>eudicotyledons</taxon>
        <taxon>Gunneridae</taxon>
        <taxon>Pentapetalae</taxon>
        <taxon>rosids</taxon>
        <taxon>fabids</taxon>
        <taxon>Rosales</taxon>
        <taxon>Cannabaceae</taxon>
        <taxon>Trema</taxon>
    </lineage>
</organism>
<sequence length="109" mass="12847">MSLLEFIRKNILGLLNCKTNQQQNQNSYANQAEPASYLCHIKLKINETINTNKNISFADIYFNIKQKIPESSQHQQTSFFFYSPKIKCDQKSKTKWAINKRYSETRSDF</sequence>